<dbReference type="CDD" id="cd02136">
    <property type="entry name" value="PnbA_NfnB-like"/>
    <property type="match status" value="1"/>
</dbReference>
<dbReference type="Gene3D" id="3.40.109.10">
    <property type="entry name" value="NADH Oxidase"/>
    <property type="match status" value="1"/>
</dbReference>
<dbReference type="PANTHER" id="PTHR43673:SF10">
    <property type="entry name" value="NADH DEHYDROGENASE_NAD(P)H NITROREDUCTASE XCC3605-RELATED"/>
    <property type="match status" value="1"/>
</dbReference>
<evidence type="ECO:0000259" key="3">
    <source>
        <dbReference type="Pfam" id="PF00881"/>
    </source>
</evidence>
<evidence type="ECO:0000256" key="1">
    <source>
        <dbReference type="ARBA" id="ARBA00007118"/>
    </source>
</evidence>
<dbReference type="GO" id="GO:0016491">
    <property type="term" value="F:oxidoreductase activity"/>
    <property type="evidence" value="ECO:0007669"/>
    <property type="project" value="UniProtKB-KW"/>
</dbReference>
<evidence type="ECO:0000313" key="4">
    <source>
        <dbReference type="EMBL" id="HJA71752.1"/>
    </source>
</evidence>
<comment type="similarity">
    <text evidence="1">Belongs to the nitroreductase family.</text>
</comment>
<protein>
    <submittedName>
        <fullName evidence="4">Nitroreductase</fullName>
    </submittedName>
</protein>
<evidence type="ECO:0000256" key="2">
    <source>
        <dbReference type="ARBA" id="ARBA00023002"/>
    </source>
</evidence>
<accession>A0A9D2KMW2</accession>
<name>A0A9D2KMW2_9FIRM</name>
<dbReference type="SUPFAM" id="SSF55469">
    <property type="entry name" value="FMN-dependent nitroreductase-like"/>
    <property type="match status" value="1"/>
</dbReference>
<proteinExistence type="inferred from homology"/>
<dbReference type="EMBL" id="DWZA01000082">
    <property type="protein sequence ID" value="HJA71752.1"/>
    <property type="molecule type" value="Genomic_DNA"/>
</dbReference>
<reference evidence="4" key="1">
    <citation type="journal article" date="2021" name="PeerJ">
        <title>Extensive microbial diversity within the chicken gut microbiome revealed by metagenomics and culture.</title>
        <authorList>
            <person name="Gilroy R."/>
            <person name="Ravi A."/>
            <person name="Getino M."/>
            <person name="Pursley I."/>
            <person name="Horton D.L."/>
            <person name="Alikhan N.F."/>
            <person name="Baker D."/>
            <person name="Gharbi K."/>
            <person name="Hall N."/>
            <person name="Watson M."/>
            <person name="Adriaenssens E.M."/>
            <person name="Foster-Nyarko E."/>
            <person name="Jarju S."/>
            <person name="Secka A."/>
            <person name="Antonio M."/>
            <person name="Oren A."/>
            <person name="Chaudhuri R.R."/>
            <person name="La Ragione R."/>
            <person name="Hildebrand F."/>
            <person name="Pallen M.J."/>
        </authorList>
    </citation>
    <scope>NUCLEOTIDE SEQUENCE</scope>
    <source>
        <strain evidence="4">CHK178-16964</strain>
    </source>
</reference>
<evidence type="ECO:0000313" key="5">
    <source>
        <dbReference type="Proteomes" id="UP000823900"/>
    </source>
</evidence>
<comment type="caution">
    <text evidence="4">The sequence shown here is derived from an EMBL/GenBank/DDBJ whole genome shotgun (WGS) entry which is preliminary data.</text>
</comment>
<dbReference type="Proteomes" id="UP000823900">
    <property type="component" value="Unassembled WGS sequence"/>
</dbReference>
<reference evidence="4" key="2">
    <citation type="submission" date="2021-04" db="EMBL/GenBank/DDBJ databases">
        <authorList>
            <person name="Gilroy R."/>
        </authorList>
    </citation>
    <scope>NUCLEOTIDE SEQUENCE</scope>
    <source>
        <strain evidence="4">CHK178-16964</strain>
    </source>
</reference>
<dbReference type="PANTHER" id="PTHR43673">
    <property type="entry name" value="NAD(P)H NITROREDUCTASE YDGI-RELATED"/>
    <property type="match status" value="1"/>
</dbReference>
<keyword evidence="2" id="KW-0560">Oxidoreductase</keyword>
<dbReference type="Pfam" id="PF00881">
    <property type="entry name" value="Nitroreductase"/>
    <property type="match status" value="1"/>
</dbReference>
<dbReference type="AlphaFoldDB" id="A0A9D2KMW2"/>
<dbReference type="InterPro" id="IPR029479">
    <property type="entry name" value="Nitroreductase"/>
</dbReference>
<sequence length="175" mass="19814">MNETIKNILERRSIRKFKPEQIKDEDLELILEAGKYAASGKNMQPTHMVVIQDKEILKKLSDMNKEFLGKPEMEDAFFGAPTVILVLADRKSPNYLYDGSLVMGNLMLAAQSLGLGSCWINRAKEEFNTEYGKSLLKQWGLEGDYEGIGHCIVGYMDCENPKAAPRKADFVTYVR</sequence>
<organism evidence="4 5">
    <name type="scientific">Candidatus Lachnoclostridium stercoravium</name>
    <dbReference type="NCBI Taxonomy" id="2838633"/>
    <lineage>
        <taxon>Bacteria</taxon>
        <taxon>Bacillati</taxon>
        <taxon>Bacillota</taxon>
        <taxon>Clostridia</taxon>
        <taxon>Lachnospirales</taxon>
        <taxon>Lachnospiraceae</taxon>
    </lineage>
</organism>
<feature type="domain" description="Nitroreductase" evidence="3">
    <location>
        <begin position="8"/>
        <end position="155"/>
    </location>
</feature>
<gene>
    <name evidence="4" type="ORF">IAA07_09305</name>
</gene>
<dbReference type="InterPro" id="IPR000415">
    <property type="entry name" value="Nitroreductase-like"/>
</dbReference>